<organism evidence="1 2">
    <name type="scientific">Mytilus edulis</name>
    <name type="common">Blue mussel</name>
    <dbReference type="NCBI Taxonomy" id="6550"/>
    <lineage>
        <taxon>Eukaryota</taxon>
        <taxon>Metazoa</taxon>
        <taxon>Spiralia</taxon>
        <taxon>Lophotrochozoa</taxon>
        <taxon>Mollusca</taxon>
        <taxon>Bivalvia</taxon>
        <taxon>Autobranchia</taxon>
        <taxon>Pteriomorphia</taxon>
        <taxon>Mytilida</taxon>
        <taxon>Mytiloidea</taxon>
        <taxon>Mytilidae</taxon>
        <taxon>Mytilinae</taxon>
        <taxon>Mytilus</taxon>
    </lineage>
</organism>
<name>A0A8S3S6U9_MYTED</name>
<reference evidence="1" key="1">
    <citation type="submission" date="2021-03" db="EMBL/GenBank/DDBJ databases">
        <authorList>
            <person name="Bekaert M."/>
        </authorList>
    </citation>
    <scope>NUCLEOTIDE SEQUENCE</scope>
</reference>
<dbReference type="Proteomes" id="UP000683360">
    <property type="component" value="Unassembled WGS sequence"/>
</dbReference>
<protein>
    <submittedName>
        <fullName evidence="1">Uncharacterized protein</fullName>
    </submittedName>
</protein>
<dbReference type="EMBL" id="CAJPWZ010001545">
    <property type="protein sequence ID" value="CAG2217535.1"/>
    <property type="molecule type" value="Genomic_DNA"/>
</dbReference>
<dbReference type="AlphaFoldDB" id="A0A8S3S6U9"/>
<evidence type="ECO:0000313" key="1">
    <source>
        <dbReference type="EMBL" id="CAG2217535.1"/>
    </source>
</evidence>
<gene>
    <name evidence="1" type="ORF">MEDL_31161</name>
</gene>
<keyword evidence="2" id="KW-1185">Reference proteome</keyword>
<accession>A0A8S3S6U9</accession>
<comment type="caution">
    <text evidence="1">The sequence shown here is derived from an EMBL/GenBank/DDBJ whole genome shotgun (WGS) entry which is preliminary data.</text>
</comment>
<sequence length="206" mass="23182">MNASVLRDRSVLLTTYGTTAPPPVKSHGFKVREHEHETHQDRSLESFINCLKGCQLTNRDSSSLFQRMRRSKKTLVLVPAGIETESLGSNKEPKETGNIMNNDEHIYVTNKPTHKITLSDILLSRTGTRQYVSVTEGLNTSLESSDQNSLELHDDVRSHEDEVDHGDVSSSWNCHHLCLRNSNIFEILDNFITSSNGVSCTENSER</sequence>
<proteinExistence type="predicted"/>
<evidence type="ECO:0000313" key="2">
    <source>
        <dbReference type="Proteomes" id="UP000683360"/>
    </source>
</evidence>
<dbReference type="OrthoDB" id="6116379at2759"/>